<keyword evidence="3" id="KW-1185">Reference proteome</keyword>
<reference evidence="2" key="1">
    <citation type="submission" date="2020-09" db="EMBL/GenBank/DDBJ databases">
        <title>Genome seq and assembly of Tianweitania sp.</title>
        <authorList>
            <person name="Chhetri G."/>
        </authorList>
    </citation>
    <scope>NUCLEOTIDE SEQUENCE</scope>
    <source>
        <strain evidence="2">Rool2</strain>
    </source>
</reference>
<dbReference type="InterPro" id="IPR010321">
    <property type="entry name" value="DUF922"/>
</dbReference>
<dbReference type="Proteomes" id="UP000643405">
    <property type="component" value="Unassembled WGS sequence"/>
</dbReference>
<evidence type="ECO:0000256" key="1">
    <source>
        <dbReference type="SAM" id="SignalP"/>
    </source>
</evidence>
<evidence type="ECO:0000313" key="3">
    <source>
        <dbReference type="Proteomes" id="UP000643405"/>
    </source>
</evidence>
<keyword evidence="1" id="KW-0732">Signal</keyword>
<sequence>MPLTIRHILLVLFALVPSIAHADWKAVETVQTYAIRGASGIELYRSIGENGPKAGPGRAIAFTDFKLTWRRNYVPQNGGCTLVSAVPNLTLIYRLPKPSGTLPPAVRQSWEIFIEGVRRHEKTHGEMIVDMVRQIEAASVGFSVPDDPKCSKIREQLTQKLGQLSLAQRQKSRDFDRAELSDGGVVHQLILNLANGP</sequence>
<protein>
    <submittedName>
        <fullName evidence="2">DUF922 domain-containing protein</fullName>
    </submittedName>
</protein>
<proteinExistence type="predicted"/>
<feature type="chain" id="PRO_5035165998" evidence="1">
    <location>
        <begin position="23"/>
        <end position="197"/>
    </location>
</feature>
<accession>A0A8J6PHF2</accession>
<dbReference type="RefSeq" id="WP_188164614.1">
    <property type="nucleotide sequence ID" value="NZ_JACVVX010000003.1"/>
</dbReference>
<evidence type="ECO:0000313" key="2">
    <source>
        <dbReference type="EMBL" id="MBD0415174.1"/>
    </source>
</evidence>
<comment type="caution">
    <text evidence="2">The sequence shown here is derived from an EMBL/GenBank/DDBJ whole genome shotgun (WGS) entry which is preliminary data.</text>
</comment>
<dbReference type="AlphaFoldDB" id="A0A8J6PHF2"/>
<organism evidence="2 3">
    <name type="scientific">Oryzicola mucosus</name>
    <dbReference type="NCBI Taxonomy" id="2767425"/>
    <lineage>
        <taxon>Bacteria</taxon>
        <taxon>Pseudomonadati</taxon>
        <taxon>Pseudomonadota</taxon>
        <taxon>Alphaproteobacteria</taxon>
        <taxon>Hyphomicrobiales</taxon>
        <taxon>Phyllobacteriaceae</taxon>
        <taxon>Oryzicola</taxon>
    </lineage>
</organism>
<feature type="signal peptide" evidence="1">
    <location>
        <begin position="1"/>
        <end position="22"/>
    </location>
</feature>
<dbReference type="PIRSF" id="PIRSF010521">
    <property type="entry name" value="DUF922_bac"/>
    <property type="match status" value="1"/>
</dbReference>
<dbReference type="EMBL" id="JACVVX010000003">
    <property type="protein sequence ID" value="MBD0415174.1"/>
    <property type="molecule type" value="Genomic_DNA"/>
</dbReference>
<dbReference type="Pfam" id="PF06037">
    <property type="entry name" value="DUF922"/>
    <property type="match status" value="1"/>
</dbReference>
<name>A0A8J6PHF2_9HYPH</name>
<gene>
    <name evidence="2" type="ORF">ICI42_10960</name>
</gene>